<dbReference type="Pfam" id="PF00069">
    <property type="entry name" value="Pkinase"/>
    <property type="match status" value="1"/>
</dbReference>
<sequence>MDREAKLPLPPSANLVRSIPNQDTSSSTSSSSSPPGFIRDVQAAFKRHRSLGIIQKNGIMPRRMVVPQRAASRNMGVNCDTNKSQDDCVSLSNSQLVQEKINAGESQEDAFITAPSITGTTTKTFDENFNTFDVDRDQHKAVDAKKENNLIPLQDVQSLNANGQKKVQFLTGHNAVSQGADVGMATGPENLSSHMDSLALTEMEWNTVNQVESSTVVNNESKQQALQNPESEINLKSDGGISSLAKRTTIVQDQIHHLRNFLGQPVTQSSVVGSSCATTTSIHSSSAPMLNLTTYCSRSHEGGSHVPKEPLGDFDMNRQFLNQGNVLHQEFPSEKKMSRMLSDNAAQASSSGNNAQLEVNEFDLSKRQEGSVVTRNELSKDSCPQNDKSIKGEEFAGGATNIRSQSPLSKDLNSDVNLEPSKAEKQGKVTSSKGASAPRKRNYDPDLFFKVNGKLYQRLGKIGSGGSSEVHKVISSDCTIYALKKIKLKGRDYASAYGFCQEIEYLNRLKGKNNIINLIDYEVTDKNLLREVVNGCMSNRDGRVKDDGYLYMVLEYGEIDLAHMLSQKWKEMGSSNQTIDENWLRFYWQQILQAVNTIHEERIVHSDLKPANFLLVKGSLKLIDFGIAKAIMSDTTNIQRDSQVGTLSYMSPEAFMCNESDANGNTIKCGRPSDIWSLGCILYQMVYGRTPFADYKTFWSKFKVITDPNHEIIYEPVSNPWLLDIMKKCLAWDRNKRWRIPELLQHPFLVPPVPPQPSLAQNQSFQLLELIANSCSNDQGASMVCSQLARLLRDPMSQVTSESLTSQEQQCKLLSQMSKLCFQLQLHLSQSGLTKVRPTIDVLRRVAVAVFYNELEPRPKLGSPPLSQSQILQSSLFRFCFLSPAIQRRIPSSLSFSSASSAMDTASPSALLLCGKSSAETEMAKSLKINDVLNLPNGGKISTHLQSEINSSRFGEDAFNVDLFFNSLSTKRFGRFLIWSPLLPSTHDIVSHNFCELPVGAVCVADTQFKGRGRSKNVWESPRGCLMFSFTLQMDDGKIVPLVQYVVSLAVTEAIKDVCDRNGFPCVDVRIKWPNDLYLNGLKVGGILCTSTYKSKKFNVSSGIGLNVGNEKPTTCLNTVLKELSASSNEFRREDIMAAFFNKFEMLSDIFINQGFQTLEELYYRTWLHSGQRVIVQEKNEDKVVENVVTIQGLTSSGYLLAIGDDNQMCELHPDGNSFDFFKGLVRRKLEVE</sequence>
<feature type="binding site" evidence="7">
    <location>
        <position position="484"/>
    </location>
    <ligand>
        <name>ATP</name>
        <dbReference type="ChEBI" id="CHEBI:30616"/>
    </ligand>
</feature>
<protein>
    <recommendedName>
        <fullName evidence="13">Protein kinase domain-containing protein</fullName>
    </recommendedName>
</protein>
<dbReference type="InterPro" id="IPR008271">
    <property type="entry name" value="Ser/Thr_kinase_AS"/>
</dbReference>
<evidence type="ECO:0000256" key="2">
    <source>
        <dbReference type="ARBA" id="ARBA00022527"/>
    </source>
</evidence>
<accession>A0ABR2FHB9</accession>
<dbReference type="PROSITE" id="PS00107">
    <property type="entry name" value="PROTEIN_KINASE_ATP"/>
    <property type="match status" value="1"/>
</dbReference>
<dbReference type="Pfam" id="PF02237">
    <property type="entry name" value="BPL_C"/>
    <property type="match status" value="1"/>
</dbReference>
<dbReference type="SUPFAM" id="SSF56112">
    <property type="entry name" value="Protein kinase-like (PK-like)"/>
    <property type="match status" value="1"/>
</dbReference>
<evidence type="ECO:0000256" key="8">
    <source>
        <dbReference type="SAM" id="MobiDB-lite"/>
    </source>
</evidence>
<keyword evidence="6 7" id="KW-0067">ATP-binding</keyword>
<dbReference type="InterPro" id="IPR004143">
    <property type="entry name" value="BPL_LPL_catalytic"/>
</dbReference>
<organism evidence="11 12">
    <name type="scientific">Hibiscus sabdariffa</name>
    <name type="common">roselle</name>
    <dbReference type="NCBI Taxonomy" id="183260"/>
    <lineage>
        <taxon>Eukaryota</taxon>
        <taxon>Viridiplantae</taxon>
        <taxon>Streptophyta</taxon>
        <taxon>Embryophyta</taxon>
        <taxon>Tracheophyta</taxon>
        <taxon>Spermatophyta</taxon>
        <taxon>Magnoliopsida</taxon>
        <taxon>eudicotyledons</taxon>
        <taxon>Gunneridae</taxon>
        <taxon>Pentapetalae</taxon>
        <taxon>rosids</taxon>
        <taxon>malvids</taxon>
        <taxon>Malvales</taxon>
        <taxon>Malvaceae</taxon>
        <taxon>Malvoideae</taxon>
        <taxon>Hibiscus</taxon>
    </lineage>
</organism>
<keyword evidence="2" id="KW-0723">Serine/threonine-protein kinase</keyword>
<evidence type="ECO:0000256" key="4">
    <source>
        <dbReference type="ARBA" id="ARBA00022741"/>
    </source>
</evidence>
<feature type="domain" description="BPL/LPL catalytic" evidence="10">
    <location>
        <begin position="962"/>
        <end position="1152"/>
    </location>
</feature>
<feature type="region of interest" description="Disordered" evidence="8">
    <location>
        <begin position="368"/>
        <end position="441"/>
    </location>
</feature>
<evidence type="ECO:0000256" key="6">
    <source>
        <dbReference type="ARBA" id="ARBA00022840"/>
    </source>
</evidence>
<evidence type="ECO:0000313" key="11">
    <source>
        <dbReference type="EMBL" id="KAK8580275.1"/>
    </source>
</evidence>
<evidence type="ECO:0008006" key="13">
    <source>
        <dbReference type="Google" id="ProtNLM"/>
    </source>
</evidence>
<evidence type="ECO:0000259" key="9">
    <source>
        <dbReference type="PROSITE" id="PS50011"/>
    </source>
</evidence>
<feature type="domain" description="Protein kinase" evidence="9">
    <location>
        <begin position="456"/>
        <end position="749"/>
    </location>
</feature>
<dbReference type="InterPro" id="IPR011009">
    <property type="entry name" value="Kinase-like_dom_sf"/>
</dbReference>
<dbReference type="NCBIfam" id="TIGR00121">
    <property type="entry name" value="birA_ligase"/>
    <property type="match status" value="1"/>
</dbReference>
<comment type="caution">
    <text evidence="11">The sequence shown here is derived from an EMBL/GenBank/DDBJ whole genome shotgun (WGS) entry which is preliminary data.</text>
</comment>
<evidence type="ECO:0000313" key="12">
    <source>
        <dbReference type="Proteomes" id="UP001472677"/>
    </source>
</evidence>
<name>A0ABR2FHB9_9ROSI</name>
<feature type="compositionally biased region" description="Low complexity" evidence="8">
    <location>
        <begin position="342"/>
        <end position="355"/>
    </location>
</feature>
<evidence type="ECO:0000256" key="3">
    <source>
        <dbReference type="ARBA" id="ARBA00022679"/>
    </source>
</evidence>
<dbReference type="EMBL" id="JBBPBM010000006">
    <property type="protein sequence ID" value="KAK8580275.1"/>
    <property type="molecule type" value="Genomic_DNA"/>
</dbReference>
<dbReference type="Proteomes" id="UP001472677">
    <property type="component" value="Unassembled WGS sequence"/>
</dbReference>
<dbReference type="Gene3D" id="1.10.510.10">
    <property type="entry name" value="Transferase(Phosphotransferase) domain 1"/>
    <property type="match status" value="1"/>
</dbReference>
<dbReference type="SUPFAM" id="SSF55681">
    <property type="entry name" value="Class II aaRS and biotin synthetases"/>
    <property type="match status" value="1"/>
</dbReference>
<dbReference type="InterPro" id="IPR004408">
    <property type="entry name" value="Biotin_CoA_COase_ligase"/>
</dbReference>
<dbReference type="CDD" id="cd16442">
    <property type="entry name" value="BPL"/>
    <property type="match status" value="1"/>
</dbReference>
<evidence type="ECO:0000256" key="7">
    <source>
        <dbReference type="PROSITE-ProRule" id="PRU10141"/>
    </source>
</evidence>
<dbReference type="InterPro" id="IPR000719">
    <property type="entry name" value="Prot_kinase_dom"/>
</dbReference>
<keyword evidence="4 7" id="KW-0547">Nucleotide-binding</keyword>
<keyword evidence="12" id="KW-1185">Reference proteome</keyword>
<keyword evidence="3" id="KW-0808">Transferase</keyword>
<dbReference type="PROSITE" id="PS50011">
    <property type="entry name" value="PROTEIN_KINASE_DOM"/>
    <property type="match status" value="1"/>
</dbReference>
<feature type="compositionally biased region" description="Low complexity" evidence="8">
    <location>
        <begin position="24"/>
        <end position="33"/>
    </location>
</feature>
<evidence type="ECO:0000256" key="5">
    <source>
        <dbReference type="ARBA" id="ARBA00022777"/>
    </source>
</evidence>
<feature type="compositionally biased region" description="Polar residues" evidence="8">
    <location>
        <begin position="371"/>
        <end position="387"/>
    </location>
</feature>
<dbReference type="CDD" id="cd14131">
    <property type="entry name" value="PKc_Mps1"/>
    <property type="match status" value="1"/>
</dbReference>
<dbReference type="SMART" id="SM00220">
    <property type="entry name" value="S_TKc"/>
    <property type="match status" value="1"/>
</dbReference>
<dbReference type="PROSITE" id="PS00108">
    <property type="entry name" value="PROTEIN_KINASE_ST"/>
    <property type="match status" value="1"/>
</dbReference>
<dbReference type="Gene3D" id="3.30.200.20">
    <property type="entry name" value="Phosphorylase Kinase, domain 1"/>
    <property type="match status" value="1"/>
</dbReference>
<reference evidence="11 12" key="1">
    <citation type="journal article" date="2024" name="G3 (Bethesda)">
        <title>Genome assembly of Hibiscus sabdariffa L. provides insights into metabolisms of medicinal natural products.</title>
        <authorList>
            <person name="Kim T."/>
        </authorList>
    </citation>
    <scope>NUCLEOTIDE SEQUENCE [LARGE SCALE GENOMIC DNA]</scope>
    <source>
        <strain evidence="11">TK-2024</strain>
        <tissue evidence="11">Old leaves</tissue>
    </source>
</reference>
<feature type="region of interest" description="Disordered" evidence="8">
    <location>
        <begin position="1"/>
        <end position="37"/>
    </location>
</feature>
<dbReference type="InterPro" id="IPR027084">
    <property type="entry name" value="Mps1_cat"/>
</dbReference>
<dbReference type="InterPro" id="IPR045864">
    <property type="entry name" value="aa-tRNA-synth_II/BPL/LPL"/>
</dbReference>
<feature type="region of interest" description="Disordered" evidence="8">
    <location>
        <begin position="334"/>
        <end position="356"/>
    </location>
</feature>
<dbReference type="PROSITE" id="PS51733">
    <property type="entry name" value="BPL_LPL_CATALYTIC"/>
    <property type="match status" value="1"/>
</dbReference>
<comment type="similarity">
    <text evidence="1">Belongs to the biotin--protein ligase family.</text>
</comment>
<keyword evidence="5" id="KW-0418">Kinase</keyword>
<dbReference type="PANTHER" id="PTHR22974:SF21">
    <property type="entry name" value="DUAL SPECIFICITY PROTEIN KINASE TTK"/>
    <property type="match status" value="1"/>
</dbReference>
<dbReference type="Gene3D" id="3.30.930.10">
    <property type="entry name" value="Bira Bifunctional Protein, Domain 2"/>
    <property type="match status" value="1"/>
</dbReference>
<dbReference type="Pfam" id="PF03099">
    <property type="entry name" value="BPL_LplA_LipB"/>
    <property type="match status" value="1"/>
</dbReference>
<gene>
    <name evidence="11" type="ORF">V6N12_070556</name>
</gene>
<dbReference type="InterPro" id="IPR003142">
    <property type="entry name" value="BPL_C"/>
</dbReference>
<evidence type="ECO:0000259" key="10">
    <source>
        <dbReference type="PROSITE" id="PS51733"/>
    </source>
</evidence>
<dbReference type="InterPro" id="IPR017441">
    <property type="entry name" value="Protein_kinase_ATP_BS"/>
</dbReference>
<evidence type="ECO:0000256" key="1">
    <source>
        <dbReference type="ARBA" id="ARBA00009934"/>
    </source>
</evidence>
<proteinExistence type="inferred from homology"/>
<dbReference type="PANTHER" id="PTHR22974">
    <property type="entry name" value="MIXED LINEAGE PROTEIN KINASE"/>
    <property type="match status" value="1"/>
</dbReference>